<dbReference type="GO" id="GO:0032259">
    <property type="term" value="P:methylation"/>
    <property type="evidence" value="ECO:0007669"/>
    <property type="project" value="UniProtKB-KW"/>
</dbReference>
<dbReference type="EMBL" id="JEMA01000135">
    <property type="protein sequence ID" value="KYF74154.1"/>
    <property type="molecule type" value="Genomic_DNA"/>
</dbReference>
<dbReference type="PIRSF" id="PIRSF003085">
    <property type="entry name" value="CMAS"/>
    <property type="match status" value="1"/>
</dbReference>
<dbReference type="Pfam" id="PF25371">
    <property type="entry name" value="DUF7884"/>
    <property type="match status" value="1"/>
</dbReference>
<reference evidence="7 8" key="1">
    <citation type="submission" date="2014-02" db="EMBL/GenBank/DDBJ databases">
        <title>The small core and large imbalanced accessory genome model reveals a collaborative survival strategy of Sorangium cellulosum strains in nature.</title>
        <authorList>
            <person name="Han K."/>
            <person name="Peng R."/>
            <person name="Blom J."/>
            <person name="Li Y.-Z."/>
        </authorList>
    </citation>
    <scope>NUCLEOTIDE SEQUENCE [LARGE SCALE GENOMIC DNA]</scope>
    <source>
        <strain evidence="7 8">So0008-312</strain>
    </source>
</reference>
<dbReference type="CDD" id="cd02440">
    <property type="entry name" value="AdoMet_MTases"/>
    <property type="match status" value="1"/>
</dbReference>
<dbReference type="GO" id="GO:0008168">
    <property type="term" value="F:methyltransferase activity"/>
    <property type="evidence" value="ECO:0007669"/>
    <property type="project" value="UniProtKB-KW"/>
</dbReference>
<dbReference type="InterPro" id="IPR003333">
    <property type="entry name" value="CMAS"/>
</dbReference>
<evidence type="ECO:0000256" key="1">
    <source>
        <dbReference type="ARBA" id="ARBA00010815"/>
    </source>
</evidence>
<dbReference type="SUPFAM" id="SSF53335">
    <property type="entry name" value="S-adenosyl-L-methionine-dependent methyltransferases"/>
    <property type="match status" value="1"/>
</dbReference>
<name>A0A150R1R8_SORCE</name>
<dbReference type="PANTHER" id="PTHR43667">
    <property type="entry name" value="CYCLOPROPANE-FATTY-ACYL-PHOSPHOLIPID SYNTHASE"/>
    <property type="match status" value="1"/>
</dbReference>
<accession>A0A150R1R8</accession>
<dbReference type="Gene3D" id="3.40.50.150">
    <property type="entry name" value="Vaccinia Virus protein VP39"/>
    <property type="match status" value="1"/>
</dbReference>
<keyword evidence="5" id="KW-0443">Lipid metabolism</keyword>
<evidence type="ECO:0000259" key="6">
    <source>
        <dbReference type="Pfam" id="PF25371"/>
    </source>
</evidence>
<keyword evidence="4" id="KW-0949">S-adenosyl-L-methionine</keyword>
<keyword evidence="2" id="KW-0489">Methyltransferase</keyword>
<dbReference type="InterPro" id="IPR029063">
    <property type="entry name" value="SAM-dependent_MTases_sf"/>
</dbReference>
<comment type="similarity">
    <text evidence="1">Belongs to the CFA/CMAS family.</text>
</comment>
<dbReference type="OrthoDB" id="9782855at2"/>
<evidence type="ECO:0000313" key="8">
    <source>
        <dbReference type="Proteomes" id="UP000075260"/>
    </source>
</evidence>
<sequence length="463" mass="51621">MFIVRKGDIPLLSRRFKEAASRLLERHEGTPFELRFWGGERLRFGAGAPALSMTFRTRRALCDTVLRGTLGLGEAYIRREVTFEGDLEDALAGLFELARSAGPVRSVRALGSRLPRLSRLSHVAPPPLSLERGAAGLLDALGIGRGSGAARREQRAVERHYGLGNDFYALYLDRRLQTSCGYFRAPGEALDDAQAHKIALVARKLALRRGQRLLDVGCGWGHFMFHAAEAYGVQCLGITLCENQARYIREQAAARRLPVEVRVMSHEELEAEPRWDRLVSLGSMCHAGERRIEVFYDRVKALLAEGGVCLLESVTRARESRWADPFLQEHIVPGYWPPSLQGMASRAEARGLDVLDTENLRRHSALTARCWRKNFLENRDKIARVTGFDAAFMRKWEFYLACAAAAFRTGHLGFMQMVLSNGAPRDYPLARDALHAADEAAPRERAPIVPAAQFSLWGASAPS</sequence>
<organism evidence="7 8">
    <name type="scientific">Sorangium cellulosum</name>
    <name type="common">Polyangium cellulosum</name>
    <dbReference type="NCBI Taxonomy" id="56"/>
    <lineage>
        <taxon>Bacteria</taxon>
        <taxon>Pseudomonadati</taxon>
        <taxon>Myxococcota</taxon>
        <taxon>Polyangia</taxon>
        <taxon>Polyangiales</taxon>
        <taxon>Polyangiaceae</taxon>
        <taxon>Sorangium</taxon>
    </lineage>
</organism>
<dbReference type="InterPro" id="IPR050723">
    <property type="entry name" value="CFA/CMAS"/>
</dbReference>
<gene>
    <name evidence="7" type="ORF">BE15_12905</name>
</gene>
<dbReference type="InterPro" id="IPR057206">
    <property type="entry name" value="DUF7884"/>
</dbReference>
<evidence type="ECO:0000256" key="4">
    <source>
        <dbReference type="ARBA" id="ARBA00022691"/>
    </source>
</evidence>
<dbReference type="AlphaFoldDB" id="A0A150R1R8"/>
<evidence type="ECO:0000256" key="3">
    <source>
        <dbReference type="ARBA" id="ARBA00022679"/>
    </source>
</evidence>
<dbReference type="PANTHER" id="PTHR43667:SF1">
    <property type="entry name" value="CYCLOPROPANE-FATTY-ACYL-PHOSPHOLIPID SYNTHASE"/>
    <property type="match status" value="1"/>
</dbReference>
<keyword evidence="3" id="KW-0808">Transferase</keyword>
<evidence type="ECO:0000256" key="5">
    <source>
        <dbReference type="ARBA" id="ARBA00023098"/>
    </source>
</evidence>
<dbReference type="Pfam" id="PF02353">
    <property type="entry name" value="CMAS"/>
    <property type="match status" value="1"/>
</dbReference>
<dbReference type="GO" id="GO:0008610">
    <property type="term" value="P:lipid biosynthetic process"/>
    <property type="evidence" value="ECO:0007669"/>
    <property type="project" value="InterPro"/>
</dbReference>
<comment type="caution">
    <text evidence="7">The sequence shown here is derived from an EMBL/GenBank/DDBJ whole genome shotgun (WGS) entry which is preliminary data.</text>
</comment>
<evidence type="ECO:0000256" key="2">
    <source>
        <dbReference type="ARBA" id="ARBA00022603"/>
    </source>
</evidence>
<evidence type="ECO:0000313" key="7">
    <source>
        <dbReference type="EMBL" id="KYF74154.1"/>
    </source>
</evidence>
<feature type="domain" description="DUF7884" evidence="6">
    <location>
        <begin position="22"/>
        <end position="100"/>
    </location>
</feature>
<proteinExistence type="inferred from homology"/>
<protein>
    <submittedName>
        <fullName evidence="7">Cyclopropane-fatty-acyl-phospholipid synthase</fullName>
    </submittedName>
</protein>
<dbReference type="Proteomes" id="UP000075260">
    <property type="component" value="Unassembled WGS sequence"/>
</dbReference>